<dbReference type="EMBL" id="JAWWNJ010000107">
    <property type="protein sequence ID" value="KAK6992703.1"/>
    <property type="molecule type" value="Genomic_DNA"/>
</dbReference>
<keyword evidence="2" id="KW-1185">Reference proteome</keyword>
<gene>
    <name evidence="1" type="ORF">R3P38DRAFT_3224911</name>
</gene>
<dbReference type="Proteomes" id="UP001362999">
    <property type="component" value="Unassembled WGS sequence"/>
</dbReference>
<evidence type="ECO:0000313" key="2">
    <source>
        <dbReference type="Proteomes" id="UP001362999"/>
    </source>
</evidence>
<proteinExistence type="predicted"/>
<reference evidence="1 2" key="1">
    <citation type="journal article" date="2024" name="J Genomics">
        <title>Draft genome sequencing and assembly of Favolaschia claudopus CIRM-BRFM 2984 isolated from oak limbs.</title>
        <authorList>
            <person name="Navarro D."/>
            <person name="Drula E."/>
            <person name="Chaduli D."/>
            <person name="Cazenave R."/>
            <person name="Ahrendt S."/>
            <person name="Wang J."/>
            <person name="Lipzen A."/>
            <person name="Daum C."/>
            <person name="Barry K."/>
            <person name="Grigoriev I.V."/>
            <person name="Favel A."/>
            <person name="Rosso M.N."/>
            <person name="Martin F."/>
        </authorList>
    </citation>
    <scope>NUCLEOTIDE SEQUENCE [LARGE SCALE GENOMIC DNA]</scope>
    <source>
        <strain evidence="1 2">CIRM-BRFM 2984</strain>
    </source>
</reference>
<name>A0AAV9ZVZ7_9AGAR</name>
<protein>
    <recommendedName>
        <fullName evidence="3">Secreted protein</fullName>
    </recommendedName>
</protein>
<dbReference type="AlphaFoldDB" id="A0AAV9ZVZ7"/>
<sequence>MPCFTPTSLGFLCTSILICSHRTYDLSTALTLLLSASYLALPTLYAEVSARIKTETAHGPCHAALPFSTYEKLMVRSCRKCAGRVPRILELAMRDDVKRRRPRAREPARARGVVRDGAVRAGVFRLVTTIARWVCGHPVRRQ</sequence>
<comment type="caution">
    <text evidence="1">The sequence shown here is derived from an EMBL/GenBank/DDBJ whole genome shotgun (WGS) entry which is preliminary data.</text>
</comment>
<accession>A0AAV9ZVZ7</accession>
<organism evidence="1 2">
    <name type="scientific">Favolaschia claudopus</name>
    <dbReference type="NCBI Taxonomy" id="2862362"/>
    <lineage>
        <taxon>Eukaryota</taxon>
        <taxon>Fungi</taxon>
        <taxon>Dikarya</taxon>
        <taxon>Basidiomycota</taxon>
        <taxon>Agaricomycotina</taxon>
        <taxon>Agaricomycetes</taxon>
        <taxon>Agaricomycetidae</taxon>
        <taxon>Agaricales</taxon>
        <taxon>Marasmiineae</taxon>
        <taxon>Mycenaceae</taxon>
        <taxon>Favolaschia</taxon>
    </lineage>
</organism>
<evidence type="ECO:0008006" key="3">
    <source>
        <dbReference type="Google" id="ProtNLM"/>
    </source>
</evidence>
<evidence type="ECO:0000313" key="1">
    <source>
        <dbReference type="EMBL" id="KAK6992703.1"/>
    </source>
</evidence>